<dbReference type="EMBL" id="LXQA010874197">
    <property type="protein sequence ID" value="MCI75058.1"/>
    <property type="molecule type" value="Genomic_DNA"/>
</dbReference>
<feature type="non-terminal residue" evidence="2">
    <location>
        <position position="78"/>
    </location>
</feature>
<comment type="caution">
    <text evidence="2">The sequence shown here is derived from an EMBL/GenBank/DDBJ whole genome shotgun (WGS) entry which is preliminary data.</text>
</comment>
<reference evidence="2 3" key="1">
    <citation type="journal article" date="2018" name="Front. Plant Sci.">
        <title>Red Clover (Trifolium pratense) and Zigzag Clover (T. medium) - A Picture of Genomic Similarities and Differences.</title>
        <authorList>
            <person name="Dluhosova J."/>
            <person name="Istvanek J."/>
            <person name="Nedelnik J."/>
            <person name="Repkova J."/>
        </authorList>
    </citation>
    <scope>NUCLEOTIDE SEQUENCE [LARGE SCALE GENOMIC DNA]</scope>
    <source>
        <strain evidence="3">cv. 10/8</strain>
        <tissue evidence="2">Leaf</tissue>
    </source>
</reference>
<sequence>GRKVVRELLFDPEIEKTAKANKKAAHLAREAARLGSVTQEKSEEGVSSPYTLDDETSSMAEDNPPPPPPPRRTLGDYG</sequence>
<dbReference type="Proteomes" id="UP000265520">
    <property type="component" value="Unassembled WGS sequence"/>
</dbReference>
<dbReference type="AlphaFoldDB" id="A0A392UQD0"/>
<keyword evidence="3" id="KW-1185">Reference proteome</keyword>
<feature type="region of interest" description="Disordered" evidence="1">
    <location>
        <begin position="33"/>
        <end position="78"/>
    </location>
</feature>
<evidence type="ECO:0000313" key="3">
    <source>
        <dbReference type="Proteomes" id="UP000265520"/>
    </source>
</evidence>
<accession>A0A392UQD0</accession>
<evidence type="ECO:0000313" key="2">
    <source>
        <dbReference type="EMBL" id="MCI75058.1"/>
    </source>
</evidence>
<proteinExistence type="predicted"/>
<feature type="non-terminal residue" evidence="2">
    <location>
        <position position="1"/>
    </location>
</feature>
<protein>
    <submittedName>
        <fullName evidence="2">Uncharacterized protein</fullName>
    </submittedName>
</protein>
<evidence type="ECO:0000256" key="1">
    <source>
        <dbReference type="SAM" id="MobiDB-lite"/>
    </source>
</evidence>
<name>A0A392UQD0_9FABA</name>
<organism evidence="2 3">
    <name type="scientific">Trifolium medium</name>
    <dbReference type="NCBI Taxonomy" id="97028"/>
    <lineage>
        <taxon>Eukaryota</taxon>
        <taxon>Viridiplantae</taxon>
        <taxon>Streptophyta</taxon>
        <taxon>Embryophyta</taxon>
        <taxon>Tracheophyta</taxon>
        <taxon>Spermatophyta</taxon>
        <taxon>Magnoliopsida</taxon>
        <taxon>eudicotyledons</taxon>
        <taxon>Gunneridae</taxon>
        <taxon>Pentapetalae</taxon>
        <taxon>rosids</taxon>
        <taxon>fabids</taxon>
        <taxon>Fabales</taxon>
        <taxon>Fabaceae</taxon>
        <taxon>Papilionoideae</taxon>
        <taxon>50 kb inversion clade</taxon>
        <taxon>NPAAA clade</taxon>
        <taxon>Hologalegina</taxon>
        <taxon>IRL clade</taxon>
        <taxon>Trifolieae</taxon>
        <taxon>Trifolium</taxon>
    </lineage>
</organism>